<dbReference type="InterPro" id="IPR046980">
    <property type="entry name" value="KefG/KefF"/>
</dbReference>
<organism evidence="3 4">
    <name type="scientific">Cyclobacterium jeungdonense</name>
    <dbReference type="NCBI Taxonomy" id="708087"/>
    <lineage>
        <taxon>Bacteria</taxon>
        <taxon>Pseudomonadati</taxon>
        <taxon>Bacteroidota</taxon>
        <taxon>Cytophagia</taxon>
        <taxon>Cytophagales</taxon>
        <taxon>Cyclobacteriaceae</taxon>
        <taxon>Cyclobacterium</taxon>
    </lineage>
</organism>
<name>A0ABT8CEE3_9BACT</name>
<dbReference type="EMBL" id="JAUFQS010000047">
    <property type="protein sequence ID" value="MDN3689953.1"/>
    <property type="molecule type" value="Genomic_DNA"/>
</dbReference>
<dbReference type="Gene3D" id="3.40.50.360">
    <property type="match status" value="1"/>
</dbReference>
<dbReference type="InterPro" id="IPR029039">
    <property type="entry name" value="Flavoprotein-like_sf"/>
</dbReference>
<keyword evidence="1 3" id="KW-0560">Oxidoreductase</keyword>
<dbReference type="SUPFAM" id="SSF52218">
    <property type="entry name" value="Flavoproteins"/>
    <property type="match status" value="1"/>
</dbReference>
<evidence type="ECO:0000259" key="2">
    <source>
        <dbReference type="Pfam" id="PF02525"/>
    </source>
</evidence>
<reference evidence="4" key="1">
    <citation type="journal article" date="2019" name="Int. J. Syst. Evol. Microbiol.">
        <title>The Global Catalogue of Microorganisms (GCM) 10K type strain sequencing project: providing services to taxonomists for standard genome sequencing and annotation.</title>
        <authorList>
            <consortium name="The Broad Institute Genomics Platform"/>
            <consortium name="The Broad Institute Genome Sequencing Center for Infectious Disease"/>
            <person name="Wu L."/>
            <person name="Ma J."/>
        </authorList>
    </citation>
    <scope>NUCLEOTIDE SEQUENCE [LARGE SCALE GENOMIC DNA]</scope>
    <source>
        <strain evidence="4">CECT 7706</strain>
    </source>
</reference>
<comment type="caution">
    <text evidence="3">The sequence shown here is derived from an EMBL/GenBank/DDBJ whole genome shotgun (WGS) entry which is preliminary data.</text>
</comment>
<dbReference type="PANTHER" id="PTHR47307:SF1">
    <property type="entry name" value="GLUTATHIONE-REGULATED POTASSIUM-EFFLUX SYSTEM ANCILLARY PROTEIN KEFG"/>
    <property type="match status" value="1"/>
</dbReference>
<evidence type="ECO:0000313" key="3">
    <source>
        <dbReference type="EMBL" id="MDN3689953.1"/>
    </source>
</evidence>
<protein>
    <submittedName>
        <fullName evidence="3">NAD(P)H-dependent oxidoreductase</fullName>
        <ecNumber evidence="3">1.-.-.-</ecNumber>
    </submittedName>
</protein>
<evidence type="ECO:0000256" key="1">
    <source>
        <dbReference type="ARBA" id="ARBA00023002"/>
    </source>
</evidence>
<dbReference type="EC" id="1.-.-.-" evidence="3"/>
<dbReference type="GO" id="GO:0016491">
    <property type="term" value="F:oxidoreductase activity"/>
    <property type="evidence" value="ECO:0007669"/>
    <property type="project" value="UniProtKB-KW"/>
</dbReference>
<sequence>MKNILVVMAHPKFEHSRIIKGMVNEIQEMPNVTIRDLYELYPDFNVKVQPEQEFLLLADLLIWMHPVYWYSAPALLKQWIDLVLEFNWAYGPRGNYLKGKLVFSAISTGGTDAAYTTNGKHGHDLADFLLPFRQTAALCGMKYLPPFHIGGTHEIEPQKIKQEALLLKSLLDSLSQTGDHSKVNLLPKLNHFNP</sequence>
<proteinExistence type="predicted"/>
<dbReference type="InterPro" id="IPR003680">
    <property type="entry name" value="Flavodoxin_fold"/>
</dbReference>
<dbReference type="Pfam" id="PF02525">
    <property type="entry name" value="Flavodoxin_2"/>
    <property type="match status" value="1"/>
</dbReference>
<keyword evidence="4" id="KW-1185">Reference proteome</keyword>
<evidence type="ECO:0000313" key="4">
    <source>
        <dbReference type="Proteomes" id="UP001236663"/>
    </source>
</evidence>
<dbReference type="PANTHER" id="PTHR47307">
    <property type="entry name" value="GLUTATHIONE-REGULATED POTASSIUM-EFFLUX SYSTEM ANCILLARY PROTEIN KEFG"/>
    <property type="match status" value="1"/>
</dbReference>
<feature type="domain" description="Flavodoxin-like fold" evidence="2">
    <location>
        <begin position="2"/>
        <end position="164"/>
    </location>
</feature>
<dbReference type="RefSeq" id="WP_163383517.1">
    <property type="nucleotide sequence ID" value="NZ_JAUFQS010000047.1"/>
</dbReference>
<dbReference type="Proteomes" id="UP001236663">
    <property type="component" value="Unassembled WGS sequence"/>
</dbReference>
<accession>A0ABT8CEE3</accession>
<gene>
    <name evidence="3" type="ORF">QWZ15_19170</name>
</gene>